<dbReference type="EMBL" id="JAEACQ010000190">
    <property type="protein sequence ID" value="MBL7628524.1"/>
    <property type="molecule type" value="Genomic_DNA"/>
</dbReference>
<dbReference type="SMART" id="SM00320">
    <property type="entry name" value="WD40"/>
    <property type="match status" value="5"/>
</dbReference>
<dbReference type="EC" id="2.7.11.1" evidence="2"/>
<dbReference type="RefSeq" id="WP_203003179.1">
    <property type="nucleotide sequence ID" value="NZ_JADWYU010000186.1"/>
</dbReference>
<dbReference type="Gene3D" id="1.10.510.10">
    <property type="entry name" value="Transferase(Phosphotransferase) domain 1"/>
    <property type="match status" value="1"/>
</dbReference>
<reference evidence="11" key="1">
    <citation type="submission" date="2020-12" db="EMBL/GenBank/DDBJ databases">
        <title>Genomic characterization of non-nitrogen-fixing Frankia strains.</title>
        <authorList>
            <person name="Carlos-Shanley C."/>
            <person name="Guerra T."/>
            <person name="Hahn D."/>
        </authorList>
    </citation>
    <scope>NUCLEOTIDE SEQUENCE</scope>
    <source>
        <strain evidence="11">CN6</strain>
    </source>
</reference>
<dbReference type="InterPro" id="IPR015943">
    <property type="entry name" value="WD40/YVTN_repeat-like_dom_sf"/>
</dbReference>
<evidence type="ECO:0000256" key="6">
    <source>
        <dbReference type="ARBA" id="ARBA00022840"/>
    </source>
</evidence>
<dbReference type="AlphaFoldDB" id="A0A937RJJ9"/>
<sequence length="716" mass="76453">MDPLRDGDPRQVGEYRLLGRLGEGGMGRVFLGVSPSGRKVAVKVMKSEFANDLDFRRRFTREVAAARLVGGFHTAPVVDAAPDADPPWMVTAFIPGPSLLDAVKDGGLFDESAVRALGAGLAEGLAAIHRCGLIHRDLKPGNIIMAEDGPRIIDFGIAHVATASTLTVAGAVFGSYAYMSPEQINGDPVTAKADVFALGALLTFAGTGNGPFDHPQLSTLMFRILTREPDLGTLGSSLRATIRACLDKSPDNRPTVAELLAFFTGETETLRPTSRPERADSTAESTVIDPRARPTTHRPRHLVDLSDPRHDSPPPDTPRPDTPHRDSPRPDTPYSDTPRPDTPHRDSPRPDTPYSDTPRPDTPRPGEPRRPPRPESRTRGRHLDGNSRMPRPRETPVDSQPDRLTGHAGPVRALMFSLDGSRLVSAGDDQTVRVWDAVRGRQLARLTGHAGAVRAVVCSPDATQVISHGTDQTARRWEAVTGRVAGQYFMSGDAVFSPDGRFAARSFPGGVAIQDAAGGRLLRRLDSPYQLDTLAFSRDGARLAALSDQGVHVWHGGGWLWAASYQPRPRPAGDAQGQLEPGAAPLLALSFDGALVVTALPGGAVELYEVIVPRGRRHPGQLRRTYQTNGLTVKSAVALSPDGARVAFGTPAGTVELWDTDGGRQLVGLRELRAADGANSVHAGAVTAVAFAPSGTRIASAGVDGMVRLWWPPPAS</sequence>
<evidence type="ECO:0000256" key="8">
    <source>
        <dbReference type="PROSITE-ProRule" id="PRU10141"/>
    </source>
</evidence>
<protein>
    <recommendedName>
        <fullName evidence="2">non-specific serine/threonine protein kinase</fullName>
        <ecNumber evidence="2">2.7.11.1</ecNumber>
    </recommendedName>
</protein>
<feature type="region of interest" description="Disordered" evidence="9">
    <location>
        <begin position="267"/>
        <end position="407"/>
    </location>
</feature>
<dbReference type="InterPro" id="IPR011009">
    <property type="entry name" value="Kinase-like_dom_sf"/>
</dbReference>
<dbReference type="InterPro" id="IPR008271">
    <property type="entry name" value="Ser/Thr_kinase_AS"/>
</dbReference>
<dbReference type="InterPro" id="IPR017441">
    <property type="entry name" value="Protein_kinase_ATP_BS"/>
</dbReference>
<keyword evidence="3" id="KW-0808">Transferase</keyword>
<accession>A0A937RJJ9</accession>
<dbReference type="SMART" id="SM00220">
    <property type="entry name" value="S_TKc"/>
    <property type="match status" value="1"/>
</dbReference>
<dbReference type="Pfam" id="PF00069">
    <property type="entry name" value="Pkinase"/>
    <property type="match status" value="1"/>
</dbReference>
<feature type="domain" description="Protein kinase" evidence="10">
    <location>
        <begin position="15"/>
        <end position="270"/>
    </location>
</feature>
<dbReference type="GO" id="GO:0004674">
    <property type="term" value="F:protein serine/threonine kinase activity"/>
    <property type="evidence" value="ECO:0007669"/>
    <property type="project" value="UniProtKB-EC"/>
</dbReference>
<feature type="repeat" description="WD" evidence="7">
    <location>
        <begin position="404"/>
        <end position="445"/>
    </location>
</feature>
<dbReference type="GO" id="GO:0005524">
    <property type="term" value="F:ATP binding"/>
    <property type="evidence" value="ECO:0007669"/>
    <property type="project" value="UniProtKB-UniRule"/>
</dbReference>
<dbReference type="Pfam" id="PF00400">
    <property type="entry name" value="WD40"/>
    <property type="match status" value="3"/>
</dbReference>
<feature type="repeat" description="WD" evidence="7">
    <location>
        <begin position="679"/>
        <end position="710"/>
    </location>
</feature>
<dbReference type="SUPFAM" id="SSF56112">
    <property type="entry name" value="Protein kinase-like (PK-like)"/>
    <property type="match status" value="1"/>
</dbReference>
<dbReference type="InterPro" id="IPR011047">
    <property type="entry name" value="Quinoprotein_ADH-like_sf"/>
</dbReference>
<evidence type="ECO:0000256" key="4">
    <source>
        <dbReference type="ARBA" id="ARBA00022741"/>
    </source>
</evidence>
<dbReference type="InterPro" id="IPR050660">
    <property type="entry name" value="NEK_Ser/Thr_kinase"/>
</dbReference>
<dbReference type="InterPro" id="IPR000719">
    <property type="entry name" value="Prot_kinase_dom"/>
</dbReference>
<feature type="compositionally biased region" description="Basic and acidic residues" evidence="9">
    <location>
        <begin position="301"/>
        <end position="329"/>
    </location>
</feature>
<gene>
    <name evidence="11" type="ORF">I7412_15460</name>
</gene>
<dbReference type="PANTHER" id="PTHR43671:SF13">
    <property type="entry name" value="SERINE_THREONINE-PROTEIN KINASE NEK2"/>
    <property type="match status" value="1"/>
</dbReference>
<comment type="similarity">
    <text evidence="1">Belongs to the protein kinase superfamily. NEK Ser/Thr protein kinase family. NIMA subfamily.</text>
</comment>
<dbReference type="Gene3D" id="2.130.10.10">
    <property type="entry name" value="YVTN repeat-like/Quinoprotein amine dehydrogenase"/>
    <property type="match status" value="2"/>
</dbReference>
<evidence type="ECO:0000256" key="9">
    <source>
        <dbReference type="SAM" id="MobiDB-lite"/>
    </source>
</evidence>
<dbReference type="CDD" id="cd14014">
    <property type="entry name" value="STKc_PknB_like"/>
    <property type="match status" value="1"/>
</dbReference>
<evidence type="ECO:0000256" key="7">
    <source>
        <dbReference type="PROSITE-ProRule" id="PRU00221"/>
    </source>
</evidence>
<keyword evidence="7" id="KW-0853">WD repeat</keyword>
<dbReference type="Gene3D" id="3.30.200.20">
    <property type="entry name" value="Phosphorylase Kinase, domain 1"/>
    <property type="match status" value="1"/>
</dbReference>
<evidence type="ECO:0000259" key="10">
    <source>
        <dbReference type="PROSITE" id="PS50011"/>
    </source>
</evidence>
<keyword evidence="4 8" id="KW-0547">Nucleotide-binding</keyword>
<name>A0A937RJJ9_9ACTN</name>
<dbReference type="SUPFAM" id="SSF50998">
    <property type="entry name" value="Quinoprotein alcohol dehydrogenase-like"/>
    <property type="match status" value="1"/>
</dbReference>
<comment type="caution">
    <text evidence="11">The sequence shown here is derived from an EMBL/GenBank/DDBJ whole genome shotgun (WGS) entry which is preliminary data.</text>
</comment>
<feature type="repeat" description="WD" evidence="7">
    <location>
        <begin position="446"/>
        <end position="487"/>
    </location>
</feature>
<dbReference type="PROSITE" id="PS50082">
    <property type="entry name" value="WD_REPEATS_2"/>
    <property type="match status" value="3"/>
</dbReference>
<organism evidence="11 12">
    <name type="scientific">Frankia nepalensis</name>
    <dbReference type="NCBI Taxonomy" id="1836974"/>
    <lineage>
        <taxon>Bacteria</taxon>
        <taxon>Bacillati</taxon>
        <taxon>Actinomycetota</taxon>
        <taxon>Actinomycetes</taxon>
        <taxon>Frankiales</taxon>
        <taxon>Frankiaceae</taxon>
        <taxon>Frankia</taxon>
    </lineage>
</organism>
<dbReference type="PANTHER" id="PTHR43671">
    <property type="entry name" value="SERINE/THREONINE-PROTEIN KINASE NEK"/>
    <property type="match status" value="1"/>
</dbReference>
<keyword evidence="12" id="KW-1185">Reference proteome</keyword>
<evidence type="ECO:0000256" key="1">
    <source>
        <dbReference type="ARBA" id="ARBA00010886"/>
    </source>
</evidence>
<evidence type="ECO:0000256" key="5">
    <source>
        <dbReference type="ARBA" id="ARBA00022777"/>
    </source>
</evidence>
<feature type="compositionally biased region" description="Basic and acidic residues" evidence="9">
    <location>
        <begin position="338"/>
        <end position="349"/>
    </location>
</feature>
<dbReference type="Proteomes" id="UP000604475">
    <property type="component" value="Unassembled WGS sequence"/>
</dbReference>
<dbReference type="PROSITE" id="PS00107">
    <property type="entry name" value="PROTEIN_KINASE_ATP"/>
    <property type="match status" value="1"/>
</dbReference>
<dbReference type="PROSITE" id="PS00108">
    <property type="entry name" value="PROTEIN_KINASE_ST"/>
    <property type="match status" value="1"/>
</dbReference>
<feature type="binding site" evidence="8">
    <location>
        <position position="43"/>
    </location>
    <ligand>
        <name>ATP</name>
        <dbReference type="ChEBI" id="CHEBI:30616"/>
    </ligand>
</feature>
<proteinExistence type="inferred from homology"/>
<feature type="compositionally biased region" description="Basic and acidic residues" evidence="9">
    <location>
        <begin position="358"/>
        <end position="405"/>
    </location>
</feature>
<evidence type="ECO:0000313" key="12">
    <source>
        <dbReference type="Proteomes" id="UP000604475"/>
    </source>
</evidence>
<evidence type="ECO:0000256" key="2">
    <source>
        <dbReference type="ARBA" id="ARBA00012513"/>
    </source>
</evidence>
<keyword evidence="5 11" id="KW-0418">Kinase</keyword>
<keyword evidence="6 8" id="KW-0067">ATP-binding</keyword>
<dbReference type="InterPro" id="IPR001680">
    <property type="entry name" value="WD40_rpt"/>
</dbReference>
<dbReference type="PROSITE" id="PS50294">
    <property type="entry name" value="WD_REPEATS_REGION"/>
    <property type="match status" value="3"/>
</dbReference>
<evidence type="ECO:0000256" key="3">
    <source>
        <dbReference type="ARBA" id="ARBA00022679"/>
    </source>
</evidence>
<dbReference type="PROSITE" id="PS50011">
    <property type="entry name" value="PROTEIN_KINASE_DOM"/>
    <property type="match status" value="1"/>
</dbReference>
<evidence type="ECO:0000313" key="11">
    <source>
        <dbReference type="EMBL" id="MBL7628524.1"/>
    </source>
</evidence>